<keyword evidence="1" id="KW-1133">Transmembrane helix</keyword>
<feature type="transmembrane region" description="Helical" evidence="1">
    <location>
        <begin position="21"/>
        <end position="39"/>
    </location>
</feature>
<reference evidence="2" key="1">
    <citation type="journal article" date="2021" name="Proc. Natl. Acad. Sci. U.S.A.">
        <title>A Catalog of Tens of Thousands of Viruses from Human Metagenomes Reveals Hidden Associations with Chronic Diseases.</title>
        <authorList>
            <person name="Tisza M.J."/>
            <person name="Buck C.B."/>
        </authorList>
    </citation>
    <scope>NUCLEOTIDE SEQUENCE</scope>
    <source>
        <strain evidence="2">Ct7xn19</strain>
    </source>
</reference>
<proteinExistence type="predicted"/>
<evidence type="ECO:0000256" key="1">
    <source>
        <dbReference type="SAM" id="Phobius"/>
    </source>
</evidence>
<organism evidence="2">
    <name type="scientific">Herelleviridae sp. ct7xn19</name>
    <dbReference type="NCBI Taxonomy" id="2827295"/>
    <lineage>
        <taxon>Viruses</taxon>
        <taxon>Duplodnaviria</taxon>
        <taxon>Heunggongvirae</taxon>
        <taxon>Uroviricota</taxon>
        <taxon>Caudoviricetes</taxon>
        <taxon>Herelleviridae</taxon>
    </lineage>
</organism>
<evidence type="ECO:0000313" key="2">
    <source>
        <dbReference type="EMBL" id="DAE26121.1"/>
    </source>
</evidence>
<dbReference type="EMBL" id="BK015809">
    <property type="protein sequence ID" value="DAE26121.1"/>
    <property type="molecule type" value="Genomic_DNA"/>
</dbReference>
<keyword evidence="1" id="KW-0472">Membrane</keyword>
<name>A0A8S5R4W5_9CAUD</name>
<protein>
    <submittedName>
        <fullName evidence="2">Uncharacterized protein</fullName>
    </submittedName>
</protein>
<keyword evidence="1" id="KW-0812">Transmembrane</keyword>
<sequence length="103" mass="11359">MKRNLKAAKVKRFNIPRVSTSKLILVAVLLLNLQIIHFVEKAIMTYGDLSALYALIAIPATLVPTVWAYYAKARAENCTGGITYDSAMEQLRQSSSENDEAVG</sequence>
<feature type="transmembrane region" description="Helical" evidence="1">
    <location>
        <begin position="51"/>
        <end position="70"/>
    </location>
</feature>
<accession>A0A8S5R4W5</accession>